<dbReference type="AlphaFoldDB" id="A0A8X7W3F1"/>
<name>A0A8X7W3F1_BRACI</name>
<dbReference type="Proteomes" id="UP000886595">
    <property type="component" value="Unassembled WGS sequence"/>
</dbReference>
<dbReference type="EMBL" id="JAAMPC010000003">
    <property type="protein sequence ID" value="KAG2323133.1"/>
    <property type="molecule type" value="Genomic_DNA"/>
</dbReference>
<comment type="caution">
    <text evidence="2">The sequence shown here is derived from an EMBL/GenBank/DDBJ whole genome shotgun (WGS) entry which is preliminary data.</text>
</comment>
<gene>
    <name evidence="2" type="ORF">Bca52824_016346</name>
</gene>
<evidence type="ECO:0000313" key="2">
    <source>
        <dbReference type="EMBL" id="KAG2323133.1"/>
    </source>
</evidence>
<keyword evidence="3" id="KW-1185">Reference proteome</keyword>
<feature type="compositionally biased region" description="Basic residues" evidence="1">
    <location>
        <begin position="1"/>
        <end position="13"/>
    </location>
</feature>
<evidence type="ECO:0000256" key="1">
    <source>
        <dbReference type="SAM" id="MobiDB-lite"/>
    </source>
</evidence>
<accession>A0A8X7W3F1</accession>
<sequence>MSSRKGSSKRHSPSHSSSGDSYANEVITRKKSLKLRKSKGSYYKALCGSLPPLQDIPIPKRPVRSSNAPLTPSMVSSDYLTTLRNF</sequence>
<reference evidence="2 3" key="1">
    <citation type="submission" date="2020-02" db="EMBL/GenBank/DDBJ databases">
        <authorList>
            <person name="Ma Q."/>
            <person name="Huang Y."/>
            <person name="Song X."/>
            <person name="Pei D."/>
        </authorList>
    </citation>
    <scope>NUCLEOTIDE SEQUENCE [LARGE SCALE GENOMIC DNA]</scope>
    <source>
        <strain evidence="2">Sxm20200214</strain>
        <tissue evidence="2">Leaf</tissue>
    </source>
</reference>
<proteinExistence type="predicted"/>
<organism evidence="2 3">
    <name type="scientific">Brassica carinata</name>
    <name type="common">Ethiopian mustard</name>
    <name type="synonym">Abyssinian cabbage</name>
    <dbReference type="NCBI Taxonomy" id="52824"/>
    <lineage>
        <taxon>Eukaryota</taxon>
        <taxon>Viridiplantae</taxon>
        <taxon>Streptophyta</taxon>
        <taxon>Embryophyta</taxon>
        <taxon>Tracheophyta</taxon>
        <taxon>Spermatophyta</taxon>
        <taxon>Magnoliopsida</taxon>
        <taxon>eudicotyledons</taxon>
        <taxon>Gunneridae</taxon>
        <taxon>Pentapetalae</taxon>
        <taxon>rosids</taxon>
        <taxon>malvids</taxon>
        <taxon>Brassicales</taxon>
        <taxon>Brassicaceae</taxon>
        <taxon>Brassiceae</taxon>
        <taxon>Brassica</taxon>
    </lineage>
</organism>
<feature type="region of interest" description="Disordered" evidence="1">
    <location>
        <begin position="1"/>
        <end position="26"/>
    </location>
</feature>
<evidence type="ECO:0000313" key="3">
    <source>
        <dbReference type="Proteomes" id="UP000886595"/>
    </source>
</evidence>
<protein>
    <submittedName>
        <fullName evidence="2">Uncharacterized protein</fullName>
    </submittedName>
</protein>